<dbReference type="Pfam" id="PF14541">
    <property type="entry name" value="TAXi_C"/>
    <property type="match status" value="1"/>
</dbReference>
<evidence type="ECO:0000256" key="3">
    <source>
        <dbReference type="ARBA" id="ARBA00022525"/>
    </source>
</evidence>
<evidence type="ECO:0000256" key="2">
    <source>
        <dbReference type="ARBA" id="ARBA00007447"/>
    </source>
</evidence>
<dbReference type="InterPro" id="IPR033121">
    <property type="entry name" value="PEPTIDASE_A1"/>
</dbReference>
<feature type="chain" id="PRO_5043777632" description="Peptidase A1 domain-containing protein" evidence="9">
    <location>
        <begin position="31"/>
        <end position="435"/>
    </location>
</feature>
<evidence type="ECO:0000256" key="8">
    <source>
        <dbReference type="ARBA" id="ARBA00023180"/>
    </source>
</evidence>
<keyword evidence="6" id="KW-0064">Aspartyl protease</keyword>
<keyword evidence="4" id="KW-0645">Protease</keyword>
<feature type="signal peptide" evidence="9">
    <location>
        <begin position="1"/>
        <end position="30"/>
    </location>
</feature>
<dbReference type="PROSITE" id="PS51767">
    <property type="entry name" value="PEPTIDASE_A1"/>
    <property type="match status" value="1"/>
</dbReference>
<keyword evidence="3" id="KW-0964">Secreted</keyword>
<keyword evidence="12" id="KW-1185">Reference proteome</keyword>
<keyword evidence="5 9" id="KW-0732">Signal</keyword>
<evidence type="ECO:0000256" key="4">
    <source>
        <dbReference type="ARBA" id="ARBA00022670"/>
    </source>
</evidence>
<dbReference type="EMBL" id="JAZDWU010000003">
    <property type="protein sequence ID" value="KAL0008306.1"/>
    <property type="molecule type" value="Genomic_DNA"/>
</dbReference>
<dbReference type="InterPro" id="IPR032861">
    <property type="entry name" value="TAXi_N"/>
</dbReference>
<dbReference type="InterPro" id="IPR001969">
    <property type="entry name" value="Aspartic_peptidase_AS"/>
</dbReference>
<keyword evidence="7" id="KW-0378">Hydrolase</keyword>
<evidence type="ECO:0000313" key="12">
    <source>
        <dbReference type="Proteomes" id="UP001459277"/>
    </source>
</evidence>
<dbReference type="Pfam" id="PF14543">
    <property type="entry name" value="TAXi_N"/>
    <property type="match status" value="1"/>
</dbReference>
<reference evidence="11 12" key="1">
    <citation type="submission" date="2024-01" db="EMBL/GenBank/DDBJ databases">
        <title>A telomere-to-telomere, gap-free genome of sweet tea (Lithocarpus litseifolius).</title>
        <authorList>
            <person name="Zhou J."/>
        </authorList>
    </citation>
    <scope>NUCLEOTIDE SEQUENCE [LARGE SCALE GENOMIC DNA]</scope>
    <source>
        <strain evidence="11">Zhou-2022a</strain>
        <tissue evidence="11">Leaf</tissue>
    </source>
</reference>
<dbReference type="InterPro" id="IPR032799">
    <property type="entry name" value="TAXi_C"/>
</dbReference>
<organism evidence="11 12">
    <name type="scientific">Lithocarpus litseifolius</name>
    <dbReference type="NCBI Taxonomy" id="425828"/>
    <lineage>
        <taxon>Eukaryota</taxon>
        <taxon>Viridiplantae</taxon>
        <taxon>Streptophyta</taxon>
        <taxon>Embryophyta</taxon>
        <taxon>Tracheophyta</taxon>
        <taxon>Spermatophyta</taxon>
        <taxon>Magnoliopsida</taxon>
        <taxon>eudicotyledons</taxon>
        <taxon>Gunneridae</taxon>
        <taxon>Pentapetalae</taxon>
        <taxon>rosids</taxon>
        <taxon>fabids</taxon>
        <taxon>Fagales</taxon>
        <taxon>Fagaceae</taxon>
        <taxon>Lithocarpus</taxon>
    </lineage>
</organism>
<evidence type="ECO:0000256" key="9">
    <source>
        <dbReference type="SAM" id="SignalP"/>
    </source>
</evidence>
<dbReference type="PANTHER" id="PTHR47967">
    <property type="entry name" value="OS07G0603500 PROTEIN-RELATED"/>
    <property type="match status" value="1"/>
</dbReference>
<sequence>MAPLHSLPYLVALAAAFSIVILCSLSLIEASNDGFSVELMHRDSPKSPFYDPSETPQQRLANALRRSINRVNHFRPTSSFSTNALDSKIIPNGGEYLMQYAVGTPPVQVLGIADTGSDLTWLQCTPCTDCYKQIDPIFDPAKSSTYKKVPCSAPQCTAISGRCVGSNNCLYIISYGDGSSSGGDLALDTVTLGSTARFPQTIIGCGHDNTGRFSNKGSGIVGLGGGAISLVSQLSTSIAGKFSYCLVPFDKPDATSKLNFGTNAVLSGPGTVTTPLATGEYDVYYTLTLEAISVGPTKITSTSAKAEGGNIVIDSGTTLTLLPSDLYTGFAEALKAQIKLAVVDDPNKTFKLCFDSPQSTFKVPTIIAHFTGGADVTLSAPYTFVGDETISCMAFLPAGDDSIAIFGNLAQADQLVGYDIVKKTVSFKPTDCTKA</sequence>
<name>A0AAW2DD32_9ROSI</name>
<evidence type="ECO:0000256" key="6">
    <source>
        <dbReference type="ARBA" id="ARBA00022750"/>
    </source>
</evidence>
<comment type="caution">
    <text evidence="11">The sequence shown here is derived from an EMBL/GenBank/DDBJ whole genome shotgun (WGS) entry which is preliminary data.</text>
</comment>
<comment type="similarity">
    <text evidence="2">Belongs to the peptidase A1 family.</text>
</comment>
<dbReference type="InterPro" id="IPR021109">
    <property type="entry name" value="Peptidase_aspartic_dom_sf"/>
</dbReference>
<dbReference type="FunFam" id="2.40.70.10:FF:000016">
    <property type="entry name" value="Probable aspartic protease At2g35615"/>
    <property type="match status" value="1"/>
</dbReference>
<dbReference type="GO" id="GO:0005576">
    <property type="term" value="C:extracellular region"/>
    <property type="evidence" value="ECO:0007669"/>
    <property type="project" value="UniProtKB-SubCell"/>
</dbReference>
<dbReference type="FunFam" id="2.40.70.10:FF:000050">
    <property type="entry name" value="Aspartic proteinase CDR1"/>
    <property type="match status" value="1"/>
</dbReference>
<evidence type="ECO:0000256" key="7">
    <source>
        <dbReference type="ARBA" id="ARBA00022801"/>
    </source>
</evidence>
<accession>A0AAW2DD32</accession>
<protein>
    <recommendedName>
        <fullName evidence="10">Peptidase A1 domain-containing protein</fullName>
    </recommendedName>
</protein>
<feature type="domain" description="Peptidase A1" evidence="10">
    <location>
        <begin position="96"/>
        <end position="428"/>
    </location>
</feature>
<dbReference type="PANTHER" id="PTHR47967:SF66">
    <property type="entry name" value="ASPARTIC PROTEINASE CDR1-RELATED"/>
    <property type="match status" value="1"/>
</dbReference>
<evidence type="ECO:0000256" key="1">
    <source>
        <dbReference type="ARBA" id="ARBA00004613"/>
    </source>
</evidence>
<dbReference type="Proteomes" id="UP001459277">
    <property type="component" value="Unassembled WGS sequence"/>
</dbReference>
<dbReference type="GO" id="GO:0004190">
    <property type="term" value="F:aspartic-type endopeptidase activity"/>
    <property type="evidence" value="ECO:0007669"/>
    <property type="project" value="UniProtKB-KW"/>
</dbReference>
<dbReference type="SUPFAM" id="SSF50630">
    <property type="entry name" value="Acid proteases"/>
    <property type="match status" value="1"/>
</dbReference>
<keyword evidence="8" id="KW-0325">Glycoprotein</keyword>
<evidence type="ECO:0000313" key="11">
    <source>
        <dbReference type="EMBL" id="KAL0008306.1"/>
    </source>
</evidence>
<dbReference type="Gene3D" id="2.40.70.10">
    <property type="entry name" value="Acid Proteases"/>
    <property type="match status" value="2"/>
</dbReference>
<evidence type="ECO:0000256" key="5">
    <source>
        <dbReference type="ARBA" id="ARBA00022729"/>
    </source>
</evidence>
<evidence type="ECO:0000259" key="10">
    <source>
        <dbReference type="PROSITE" id="PS51767"/>
    </source>
</evidence>
<gene>
    <name evidence="11" type="ORF">SO802_009808</name>
</gene>
<comment type="subcellular location">
    <subcellularLocation>
        <location evidence="1">Secreted</location>
    </subcellularLocation>
</comment>
<dbReference type="InterPro" id="IPR051708">
    <property type="entry name" value="Plant_Aspart_Prot_A1"/>
</dbReference>
<dbReference type="AlphaFoldDB" id="A0AAW2DD32"/>
<dbReference type="GO" id="GO:0006508">
    <property type="term" value="P:proteolysis"/>
    <property type="evidence" value="ECO:0007669"/>
    <property type="project" value="UniProtKB-KW"/>
</dbReference>
<dbReference type="PROSITE" id="PS00141">
    <property type="entry name" value="ASP_PROTEASE"/>
    <property type="match status" value="2"/>
</dbReference>
<dbReference type="InterPro" id="IPR034161">
    <property type="entry name" value="Pepsin-like_plant"/>
</dbReference>
<proteinExistence type="inferred from homology"/>
<dbReference type="CDD" id="cd05476">
    <property type="entry name" value="pepsin_A_like_plant"/>
    <property type="match status" value="1"/>
</dbReference>